<protein>
    <submittedName>
        <fullName evidence="8">Uncharacterized protein LOC105168711</fullName>
    </submittedName>
</protein>
<keyword evidence="4" id="KW-0539">Nucleus</keyword>
<feature type="coiled-coil region" evidence="5">
    <location>
        <begin position="60"/>
        <end position="87"/>
    </location>
</feature>
<dbReference type="InterPro" id="IPR015660">
    <property type="entry name" value="MASH1/Ascl1a-like"/>
</dbReference>
<sequence length="181" mass="20170">MIMEGTTGEGSSGKLERKTIEKNRRNLMKSLCFKLVSLIPPPHRHFDSSKVEELSQKDQVEQATTYIKLLTQRVEEMRRRKSQALMTASASTSIMGGSKLPVLEIRELGSNLEVVLISGLCKTFMLHQIISILQEEGAEVVNVNVSNIAGQTFHTIHAQVKVPRVGVDTSGIRMRIQELIS</sequence>
<accession>A0A6I9TNF4</accession>
<evidence type="ECO:0000256" key="5">
    <source>
        <dbReference type="SAM" id="Coils"/>
    </source>
</evidence>
<dbReference type="PANTHER" id="PTHR13935">
    <property type="entry name" value="ACHAETE-SCUTE TRANSCRIPTION FACTOR-RELATED"/>
    <property type="match status" value="1"/>
</dbReference>
<dbReference type="GO" id="GO:0046983">
    <property type="term" value="F:protein dimerization activity"/>
    <property type="evidence" value="ECO:0007669"/>
    <property type="project" value="InterPro"/>
</dbReference>
<dbReference type="Gene3D" id="4.10.280.10">
    <property type="entry name" value="Helix-loop-helix DNA-binding domain"/>
    <property type="match status" value="1"/>
</dbReference>
<keyword evidence="7" id="KW-1185">Reference proteome</keyword>
<feature type="domain" description="BHLH" evidence="6">
    <location>
        <begin position="12"/>
        <end position="70"/>
    </location>
</feature>
<dbReference type="Pfam" id="PF00010">
    <property type="entry name" value="HLH"/>
    <property type="match status" value="1"/>
</dbReference>
<proteinExistence type="predicted"/>
<dbReference type="GO" id="GO:0000977">
    <property type="term" value="F:RNA polymerase II transcription regulatory region sequence-specific DNA binding"/>
    <property type="evidence" value="ECO:0007669"/>
    <property type="project" value="TreeGrafter"/>
</dbReference>
<dbReference type="AlphaFoldDB" id="A0A6I9TNF4"/>
<dbReference type="GO" id="GO:0000981">
    <property type="term" value="F:DNA-binding transcription factor activity, RNA polymerase II-specific"/>
    <property type="evidence" value="ECO:0007669"/>
    <property type="project" value="TreeGrafter"/>
</dbReference>
<comment type="subcellular location">
    <subcellularLocation>
        <location evidence="1">Nucleus</location>
    </subcellularLocation>
</comment>
<evidence type="ECO:0000259" key="6">
    <source>
        <dbReference type="PROSITE" id="PS50888"/>
    </source>
</evidence>
<evidence type="ECO:0000256" key="4">
    <source>
        <dbReference type="ARBA" id="ARBA00023242"/>
    </source>
</evidence>
<evidence type="ECO:0000313" key="7">
    <source>
        <dbReference type="Proteomes" id="UP000504604"/>
    </source>
</evidence>
<dbReference type="GeneID" id="105168711"/>
<organism evidence="7 8">
    <name type="scientific">Sesamum indicum</name>
    <name type="common">Oriental sesame</name>
    <name type="synonym">Sesamum orientale</name>
    <dbReference type="NCBI Taxonomy" id="4182"/>
    <lineage>
        <taxon>Eukaryota</taxon>
        <taxon>Viridiplantae</taxon>
        <taxon>Streptophyta</taxon>
        <taxon>Embryophyta</taxon>
        <taxon>Tracheophyta</taxon>
        <taxon>Spermatophyta</taxon>
        <taxon>Magnoliopsida</taxon>
        <taxon>eudicotyledons</taxon>
        <taxon>Gunneridae</taxon>
        <taxon>Pentapetalae</taxon>
        <taxon>asterids</taxon>
        <taxon>lamiids</taxon>
        <taxon>Lamiales</taxon>
        <taxon>Pedaliaceae</taxon>
        <taxon>Sesamum</taxon>
    </lineage>
</organism>
<dbReference type="InParanoid" id="A0A6I9TNF4"/>
<evidence type="ECO:0000256" key="1">
    <source>
        <dbReference type="ARBA" id="ARBA00004123"/>
    </source>
</evidence>
<keyword evidence="2" id="KW-0805">Transcription regulation</keyword>
<dbReference type="InterPro" id="IPR036638">
    <property type="entry name" value="HLH_DNA-bd_sf"/>
</dbReference>
<evidence type="ECO:0000313" key="8">
    <source>
        <dbReference type="RefSeq" id="XP_011087147.1"/>
    </source>
</evidence>
<dbReference type="GO" id="GO:0090575">
    <property type="term" value="C:RNA polymerase II transcription regulator complex"/>
    <property type="evidence" value="ECO:0007669"/>
    <property type="project" value="TreeGrafter"/>
</dbReference>
<dbReference type="InterPro" id="IPR011598">
    <property type="entry name" value="bHLH_dom"/>
</dbReference>
<dbReference type="Proteomes" id="UP000504604">
    <property type="component" value="Linkage group LG8"/>
</dbReference>
<dbReference type="KEGG" id="sind:105168711"/>
<dbReference type="RefSeq" id="XP_011087147.1">
    <property type="nucleotide sequence ID" value="XM_011088845.2"/>
</dbReference>
<gene>
    <name evidence="8" type="primary">LOC105168711</name>
</gene>
<dbReference type="PROSITE" id="PS50888">
    <property type="entry name" value="BHLH"/>
    <property type="match status" value="1"/>
</dbReference>
<dbReference type="SUPFAM" id="SSF47459">
    <property type="entry name" value="HLH, helix-loop-helix DNA-binding domain"/>
    <property type="match status" value="1"/>
</dbReference>
<reference evidence="8" key="1">
    <citation type="submission" date="2025-08" db="UniProtKB">
        <authorList>
            <consortium name="RefSeq"/>
        </authorList>
    </citation>
    <scope>IDENTIFICATION</scope>
</reference>
<evidence type="ECO:0000256" key="3">
    <source>
        <dbReference type="ARBA" id="ARBA00023163"/>
    </source>
</evidence>
<evidence type="ECO:0000256" key="2">
    <source>
        <dbReference type="ARBA" id="ARBA00023015"/>
    </source>
</evidence>
<name>A0A6I9TNF4_SESIN</name>
<dbReference type="OrthoDB" id="1870484at2759"/>
<keyword evidence="5" id="KW-0175">Coiled coil</keyword>
<dbReference type="PANTHER" id="PTHR13935:SF46">
    <property type="entry name" value="TRANSCRIPTION FACTOR BHLH167-RELATED"/>
    <property type="match status" value="1"/>
</dbReference>
<keyword evidence="3" id="KW-0804">Transcription</keyword>